<dbReference type="CDD" id="cd06578">
    <property type="entry name" value="HemD"/>
    <property type="match status" value="1"/>
</dbReference>
<evidence type="ECO:0000256" key="6">
    <source>
        <dbReference type="ARBA" id="ARBA00037589"/>
    </source>
</evidence>
<evidence type="ECO:0000313" key="11">
    <source>
        <dbReference type="EMBL" id="TDR76506.1"/>
    </source>
</evidence>
<dbReference type="RefSeq" id="WP_133682222.1">
    <property type="nucleotide sequence ID" value="NZ_SNZP01000011.1"/>
</dbReference>
<evidence type="ECO:0000256" key="1">
    <source>
        <dbReference type="ARBA" id="ARBA00004772"/>
    </source>
</evidence>
<dbReference type="Proteomes" id="UP000295611">
    <property type="component" value="Unassembled WGS sequence"/>
</dbReference>
<reference evidence="11 12" key="1">
    <citation type="submission" date="2019-03" db="EMBL/GenBank/DDBJ databases">
        <title>Genomic Encyclopedia of Type Strains, Phase III (KMG-III): the genomes of soil and plant-associated and newly described type strains.</title>
        <authorList>
            <person name="Whitman W."/>
        </authorList>
    </citation>
    <scope>NUCLEOTIDE SEQUENCE [LARGE SCALE GENOMIC DNA]</scope>
    <source>
        <strain evidence="11 12">CECT 8976</strain>
    </source>
</reference>
<feature type="domain" description="Tetrapyrrole biosynthesis uroporphyrinogen III synthase" evidence="10">
    <location>
        <begin position="19"/>
        <end position="239"/>
    </location>
</feature>
<dbReference type="InterPro" id="IPR036108">
    <property type="entry name" value="4pyrrol_syn_uPrphyn_synt_sf"/>
</dbReference>
<gene>
    <name evidence="11" type="ORF">DFP86_11189</name>
</gene>
<dbReference type="PANTHER" id="PTHR38042">
    <property type="entry name" value="UROPORPHYRINOGEN-III SYNTHASE, CHLOROPLASTIC"/>
    <property type="match status" value="1"/>
</dbReference>
<dbReference type="InterPro" id="IPR039793">
    <property type="entry name" value="UROS/Hem4"/>
</dbReference>
<dbReference type="GO" id="GO:0006782">
    <property type="term" value="P:protoporphyrinogen IX biosynthetic process"/>
    <property type="evidence" value="ECO:0007669"/>
    <property type="project" value="UniProtKB-UniRule"/>
</dbReference>
<comment type="pathway">
    <text evidence="1 9">Porphyrin-containing compound metabolism; protoporphyrin-IX biosynthesis; coproporphyrinogen-III from 5-aminolevulinate: step 3/4.</text>
</comment>
<dbReference type="UniPathway" id="UPA00251">
    <property type="reaction ID" value="UER00320"/>
</dbReference>
<evidence type="ECO:0000256" key="5">
    <source>
        <dbReference type="ARBA" id="ARBA00023244"/>
    </source>
</evidence>
<evidence type="ECO:0000259" key="10">
    <source>
        <dbReference type="Pfam" id="PF02602"/>
    </source>
</evidence>
<comment type="catalytic activity">
    <reaction evidence="8 9">
        <text>hydroxymethylbilane = uroporphyrinogen III + H2O</text>
        <dbReference type="Rhea" id="RHEA:18965"/>
        <dbReference type="ChEBI" id="CHEBI:15377"/>
        <dbReference type="ChEBI" id="CHEBI:57308"/>
        <dbReference type="ChEBI" id="CHEBI:57845"/>
        <dbReference type="EC" id="4.2.1.75"/>
    </reaction>
</comment>
<dbReference type="EC" id="4.2.1.75" evidence="3 9"/>
<accession>A0A4R7B0Q2</accession>
<keyword evidence="5 9" id="KW-0627">Porphyrin biosynthesis</keyword>
<evidence type="ECO:0000313" key="12">
    <source>
        <dbReference type="Proteomes" id="UP000295611"/>
    </source>
</evidence>
<keyword evidence="12" id="KW-1185">Reference proteome</keyword>
<dbReference type="GO" id="GO:0006780">
    <property type="term" value="P:uroporphyrinogen III biosynthetic process"/>
    <property type="evidence" value="ECO:0007669"/>
    <property type="project" value="UniProtKB-UniRule"/>
</dbReference>
<name>A0A4R7B0Q2_9NEIS</name>
<evidence type="ECO:0000256" key="3">
    <source>
        <dbReference type="ARBA" id="ARBA00013109"/>
    </source>
</evidence>
<dbReference type="Gene3D" id="3.40.50.10090">
    <property type="match status" value="2"/>
</dbReference>
<dbReference type="SUPFAM" id="SSF69618">
    <property type="entry name" value="HemD-like"/>
    <property type="match status" value="1"/>
</dbReference>
<dbReference type="EMBL" id="SNZP01000011">
    <property type="protein sequence ID" value="TDR76506.1"/>
    <property type="molecule type" value="Genomic_DNA"/>
</dbReference>
<comment type="caution">
    <text evidence="11">The sequence shown here is derived from an EMBL/GenBank/DDBJ whole genome shotgun (WGS) entry which is preliminary data.</text>
</comment>
<evidence type="ECO:0000256" key="4">
    <source>
        <dbReference type="ARBA" id="ARBA00023239"/>
    </source>
</evidence>
<comment type="similarity">
    <text evidence="2 9">Belongs to the uroporphyrinogen-III synthase family.</text>
</comment>
<dbReference type="InterPro" id="IPR003754">
    <property type="entry name" value="4pyrrol_synth_uPrphyn_synth"/>
</dbReference>
<dbReference type="Pfam" id="PF02602">
    <property type="entry name" value="HEM4"/>
    <property type="match status" value="1"/>
</dbReference>
<proteinExistence type="inferred from homology"/>
<keyword evidence="4 9" id="KW-0456">Lyase</keyword>
<organism evidence="11 12">
    <name type="scientific">Paludibacterium purpuratum</name>
    <dbReference type="NCBI Taxonomy" id="1144873"/>
    <lineage>
        <taxon>Bacteria</taxon>
        <taxon>Pseudomonadati</taxon>
        <taxon>Pseudomonadota</taxon>
        <taxon>Betaproteobacteria</taxon>
        <taxon>Neisseriales</taxon>
        <taxon>Chromobacteriaceae</taxon>
        <taxon>Paludibacterium</taxon>
    </lineage>
</organism>
<dbReference type="PANTHER" id="PTHR38042:SF1">
    <property type="entry name" value="UROPORPHYRINOGEN-III SYNTHASE, CHLOROPLASTIC"/>
    <property type="match status" value="1"/>
</dbReference>
<protein>
    <recommendedName>
        <fullName evidence="7 9">Uroporphyrinogen-III synthase</fullName>
        <ecNumber evidence="3 9">4.2.1.75</ecNumber>
    </recommendedName>
</protein>
<comment type="function">
    <text evidence="6 9">Catalyzes cyclization of the linear tetrapyrrole, hydroxymethylbilane, to the macrocyclic uroporphyrinogen III.</text>
</comment>
<evidence type="ECO:0000256" key="9">
    <source>
        <dbReference type="RuleBase" id="RU366031"/>
    </source>
</evidence>
<dbReference type="GO" id="GO:0004852">
    <property type="term" value="F:uroporphyrinogen-III synthase activity"/>
    <property type="evidence" value="ECO:0007669"/>
    <property type="project" value="UniProtKB-UniRule"/>
</dbReference>
<evidence type="ECO:0000256" key="8">
    <source>
        <dbReference type="ARBA" id="ARBA00048617"/>
    </source>
</evidence>
<evidence type="ECO:0000256" key="2">
    <source>
        <dbReference type="ARBA" id="ARBA00008133"/>
    </source>
</evidence>
<evidence type="ECO:0000256" key="7">
    <source>
        <dbReference type="ARBA" id="ARBA00040167"/>
    </source>
</evidence>
<dbReference type="AlphaFoldDB" id="A0A4R7B0Q2"/>
<sequence>MSLAGRAILITRPAAQIAELATLLRSEGAEPVDFPIIDIQPDPAALAALPAQAAAADWLIFVSPSAIDLAWPMLAELPALPRLACVGAASAQKLGKLARRPVLYPHAGSDSAALLAEPELQALRDRTVLIVRGADGRAELGDRLSARGAEVGYADIYRRVDAAPDWTHFDRLHAAGRLDGCIVTSGEIAERLFRLAGSGRARTLQCLQYCVPHPRIAERLAALGVARIVTTRADDAAMVAGLKEWFSRHP</sequence>
<dbReference type="OrthoDB" id="9787650at2"/>